<reference evidence="2" key="1">
    <citation type="submission" date="2018-08" db="EMBL/GenBank/DDBJ databases">
        <authorList>
            <person name="Liu Z.-W."/>
            <person name="Du Z.-J."/>
        </authorList>
    </citation>
    <scope>NUCLEOTIDE SEQUENCE [LARGE SCALE GENOMIC DNA]</scope>
    <source>
        <strain evidence="2">H4X</strain>
    </source>
</reference>
<keyword evidence="2" id="KW-1185">Reference proteome</keyword>
<gene>
    <name evidence="1" type="ORF">DXT99_05835</name>
</gene>
<dbReference type="Proteomes" id="UP000256708">
    <property type="component" value="Unassembled WGS sequence"/>
</dbReference>
<proteinExistence type="predicted"/>
<comment type="caution">
    <text evidence="1">The sequence shown here is derived from an EMBL/GenBank/DDBJ whole genome shotgun (WGS) entry which is preliminary data.</text>
</comment>
<dbReference type="EMBL" id="QRGR01000005">
    <property type="protein sequence ID" value="RDV16188.1"/>
    <property type="molecule type" value="Genomic_DNA"/>
</dbReference>
<evidence type="ECO:0000313" key="2">
    <source>
        <dbReference type="Proteomes" id="UP000256708"/>
    </source>
</evidence>
<protein>
    <submittedName>
        <fullName evidence="1">Uncharacterized protein</fullName>
    </submittedName>
</protein>
<dbReference type="RefSeq" id="WP_115564598.1">
    <property type="nucleotide sequence ID" value="NZ_QRGR01000005.1"/>
</dbReference>
<organism evidence="1 2">
    <name type="scientific">Pontibacter diazotrophicus</name>
    <dbReference type="NCBI Taxonomy" id="1400979"/>
    <lineage>
        <taxon>Bacteria</taxon>
        <taxon>Pseudomonadati</taxon>
        <taxon>Bacteroidota</taxon>
        <taxon>Cytophagia</taxon>
        <taxon>Cytophagales</taxon>
        <taxon>Hymenobacteraceae</taxon>
        <taxon>Pontibacter</taxon>
    </lineage>
</organism>
<evidence type="ECO:0000313" key="1">
    <source>
        <dbReference type="EMBL" id="RDV16188.1"/>
    </source>
</evidence>
<dbReference type="OrthoDB" id="1432119at2"/>
<sequence>MQLTSEFKEAISQLPHKEKDKLLFRLLKKDPDLCQRLQFELVEQGETLRERREDVAAQIERQVKYEAYSPGYLMMDMRSLSGDITRHVKYTKDKEGEIQLTLLLLRRYLEEHLNFIVAYLYRADTLQEYMVKRMQVVLQKLNKLHEDLYVEYEADVNYILQQLHQKVAPVQAHKAKLPREWPS</sequence>
<name>A0A3D8LFM4_9BACT</name>
<dbReference type="AlphaFoldDB" id="A0A3D8LFM4"/>
<accession>A0A3D8LFM4</accession>